<reference evidence="3 4" key="1">
    <citation type="submission" date="2020-08" db="EMBL/GenBank/DDBJ databases">
        <title>Genomic Encyclopedia of Type Strains, Phase IV (KMG-IV): sequencing the most valuable type-strain genomes for metagenomic binning, comparative biology and taxonomic classification.</title>
        <authorList>
            <person name="Goeker M."/>
        </authorList>
    </citation>
    <scope>NUCLEOTIDE SEQUENCE [LARGE SCALE GENOMIC DNA]</scope>
    <source>
        <strain evidence="3 4">DSM 25895</strain>
    </source>
</reference>
<accession>A0A840XTA6</accession>
<sequence>MTASLSRRALAPFGAALLAPALARAQAAWPQRPVVLLVPYPPGGSTDNVARPLVQEWSRVIGETIVIENRGGAGGTIGAEVVSRARPDGHMLLLFPTAIFTISPHMMRPPYDVDRDFAPIARVAASDAFIVINPARLPVRTIRELVDHAKANPGQVRFGSAGNGTITQMQCEIFGMAAGIRLEHVPYRGSALSVNDLMAGHIQMVCDPAALPLVREGRLRALATFGEQRHPEFPDVPTLMEMGLAERGAMSWFGIAAPAGTPAAIQARIADSLEQALKSEAVARALAIGGLRPAFEKGEAFASRIARDRAIFGDIIRRTGAGVN</sequence>
<gene>
    <name evidence="3" type="ORF">FHS88_002333</name>
</gene>
<dbReference type="PANTHER" id="PTHR42928">
    <property type="entry name" value="TRICARBOXYLATE-BINDING PROTEIN"/>
    <property type="match status" value="1"/>
</dbReference>
<evidence type="ECO:0000313" key="4">
    <source>
        <dbReference type="Proteomes" id="UP000562254"/>
    </source>
</evidence>
<evidence type="ECO:0000313" key="3">
    <source>
        <dbReference type="EMBL" id="MBB5690200.1"/>
    </source>
</evidence>
<dbReference type="InterPro" id="IPR005064">
    <property type="entry name" value="BUG"/>
</dbReference>
<name>A0A840XTA6_9PROT</name>
<dbReference type="Proteomes" id="UP000562254">
    <property type="component" value="Unassembled WGS sequence"/>
</dbReference>
<dbReference type="SUPFAM" id="SSF53850">
    <property type="entry name" value="Periplasmic binding protein-like II"/>
    <property type="match status" value="1"/>
</dbReference>
<protein>
    <submittedName>
        <fullName evidence="3">Tripartite-type tricarboxylate transporter receptor subunit TctC</fullName>
    </submittedName>
</protein>
<dbReference type="AlphaFoldDB" id="A0A840XTA6"/>
<comment type="similarity">
    <text evidence="1">Belongs to the UPF0065 (bug) family.</text>
</comment>
<dbReference type="EMBL" id="JACIJE010000006">
    <property type="protein sequence ID" value="MBB5690200.1"/>
    <property type="molecule type" value="Genomic_DNA"/>
</dbReference>
<dbReference type="CDD" id="cd07012">
    <property type="entry name" value="PBP2_Bug_TTT"/>
    <property type="match status" value="1"/>
</dbReference>
<dbReference type="Gene3D" id="3.40.190.150">
    <property type="entry name" value="Bordetella uptake gene, domain 1"/>
    <property type="match status" value="1"/>
</dbReference>
<dbReference type="PIRSF" id="PIRSF017082">
    <property type="entry name" value="YflP"/>
    <property type="match status" value="1"/>
</dbReference>
<evidence type="ECO:0000256" key="1">
    <source>
        <dbReference type="ARBA" id="ARBA00006987"/>
    </source>
</evidence>
<keyword evidence="4" id="KW-1185">Reference proteome</keyword>
<dbReference type="Pfam" id="PF03401">
    <property type="entry name" value="TctC"/>
    <property type="match status" value="1"/>
</dbReference>
<keyword evidence="2" id="KW-0732">Signal</keyword>
<organism evidence="3 4">
    <name type="scientific">Neoroseomonas alkaliterrae</name>
    <dbReference type="NCBI Taxonomy" id="1452450"/>
    <lineage>
        <taxon>Bacteria</taxon>
        <taxon>Pseudomonadati</taxon>
        <taxon>Pseudomonadota</taxon>
        <taxon>Alphaproteobacteria</taxon>
        <taxon>Acetobacterales</taxon>
        <taxon>Acetobacteraceae</taxon>
        <taxon>Neoroseomonas</taxon>
    </lineage>
</organism>
<dbReference type="RefSeq" id="WP_184484751.1">
    <property type="nucleotide sequence ID" value="NZ_JAAEDJ010000004.1"/>
</dbReference>
<dbReference type="PANTHER" id="PTHR42928:SF5">
    <property type="entry name" value="BLR1237 PROTEIN"/>
    <property type="match status" value="1"/>
</dbReference>
<dbReference type="InterPro" id="IPR042100">
    <property type="entry name" value="Bug_dom1"/>
</dbReference>
<evidence type="ECO:0000256" key="2">
    <source>
        <dbReference type="SAM" id="SignalP"/>
    </source>
</evidence>
<feature type="signal peptide" evidence="2">
    <location>
        <begin position="1"/>
        <end position="27"/>
    </location>
</feature>
<dbReference type="Gene3D" id="3.40.190.10">
    <property type="entry name" value="Periplasmic binding protein-like II"/>
    <property type="match status" value="1"/>
</dbReference>
<feature type="chain" id="PRO_5032435240" evidence="2">
    <location>
        <begin position="28"/>
        <end position="324"/>
    </location>
</feature>
<comment type="caution">
    <text evidence="3">The sequence shown here is derived from an EMBL/GenBank/DDBJ whole genome shotgun (WGS) entry which is preliminary data.</text>
</comment>
<proteinExistence type="inferred from homology"/>
<keyword evidence="3" id="KW-0675">Receptor</keyword>